<dbReference type="InterPro" id="IPR000035">
    <property type="entry name" value="Alkylbase_DNA_glycsylse_CS"/>
</dbReference>
<evidence type="ECO:0000256" key="1">
    <source>
        <dbReference type="ARBA" id="ARBA00010817"/>
    </source>
</evidence>
<evidence type="ECO:0000256" key="3">
    <source>
        <dbReference type="ARBA" id="ARBA00023204"/>
    </source>
</evidence>
<accession>A0ABR4NZK2</accession>
<sequence>MIRKLRSTTKKLATANAELAAVKEEEVDVVLEPAKKRVRINEKPTIHEISIVKKETKEVRIENGPLPELSDEFLEKHVPEFQVACKKILGVDPTLIRYVLIKDFPLFLKSRPHVDDLHDKFTRLASAIISQQLSNSAARSIRERFVTLYDGKFPDHKTVKKDMDDPEKKEVIIKCGLSKKKGEYLISLANYFNDNEERIKVLFKDEDNDQEIMDDLVTNIKGIGPWSAKMFLMTGLYRMDIFAPDDVGIARGCANYLSTRPEILEKVMRNRGTIKKSKIKHKKFNWKVYDEDILDTLSSFFSPYRTVFSFLMWRMASTDIDAIIKTETDFTSTKTSVNE</sequence>
<dbReference type="CDD" id="cd00056">
    <property type="entry name" value="ENDO3c"/>
    <property type="match status" value="1"/>
</dbReference>
<dbReference type="InterPro" id="IPR003265">
    <property type="entry name" value="HhH-GPD_domain"/>
</dbReference>
<comment type="similarity">
    <text evidence="1">Belongs to the alkylbase DNA glycosidase AlkA family.</text>
</comment>
<feature type="domain" description="HhH-GPD" evidence="4">
    <location>
        <begin position="129"/>
        <end position="284"/>
    </location>
</feature>
<dbReference type="Pfam" id="PF00730">
    <property type="entry name" value="HhH-GPD"/>
    <property type="match status" value="1"/>
</dbReference>
<keyword evidence="2" id="KW-0227">DNA damage</keyword>
<keyword evidence="3" id="KW-0234">DNA repair</keyword>
<dbReference type="InterPro" id="IPR011257">
    <property type="entry name" value="DNA_glycosylase"/>
</dbReference>
<dbReference type="InterPro" id="IPR051912">
    <property type="entry name" value="Alkylbase_DNA_Glycosylase/TA"/>
</dbReference>
<dbReference type="PANTHER" id="PTHR43003:SF5">
    <property type="entry name" value="DNA-3-METHYLADENINE GLYCOSYLASE"/>
    <property type="match status" value="1"/>
</dbReference>
<dbReference type="Gene3D" id="1.10.1670.40">
    <property type="match status" value="1"/>
</dbReference>
<evidence type="ECO:0000256" key="2">
    <source>
        <dbReference type="ARBA" id="ARBA00022763"/>
    </source>
</evidence>
<protein>
    <submittedName>
        <fullName evidence="5">DNA-3-methyladenine glycosylase</fullName>
    </submittedName>
</protein>
<dbReference type="SMART" id="SM00478">
    <property type="entry name" value="ENDO3c"/>
    <property type="match status" value="1"/>
</dbReference>
<evidence type="ECO:0000313" key="5">
    <source>
        <dbReference type="EMBL" id="KAL3234612.1"/>
    </source>
</evidence>
<dbReference type="SUPFAM" id="SSF48150">
    <property type="entry name" value="DNA-glycosylase"/>
    <property type="match status" value="1"/>
</dbReference>
<proteinExistence type="inferred from homology"/>
<organism evidence="5 6">
    <name type="scientific">Nakaseomyces bracarensis</name>
    <dbReference type="NCBI Taxonomy" id="273131"/>
    <lineage>
        <taxon>Eukaryota</taxon>
        <taxon>Fungi</taxon>
        <taxon>Dikarya</taxon>
        <taxon>Ascomycota</taxon>
        <taxon>Saccharomycotina</taxon>
        <taxon>Saccharomycetes</taxon>
        <taxon>Saccharomycetales</taxon>
        <taxon>Saccharomycetaceae</taxon>
        <taxon>Nakaseomyces</taxon>
    </lineage>
</organism>
<evidence type="ECO:0000259" key="4">
    <source>
        <dbReference type="SMART" id="SM00478"/>
    </source>
</evidence>
<dbReference type="EMBL" id="JBEVYD010000003">
    <property type="protein sequence ID" value="KAL3234612.1"/>
    <property type="molecule type" value="Genomic_DNA"/>
</dbReference>
<reference evidence="5 6" key="1">
    <citation type="submission" date="2024-05" db="EMBL/GenBank/DDBJ databases">
        <title>Long read based assembly of the Candida bracarensis genome reveals expanded adhesin content.</title>
        <authorList>
            <person name="Marcet-Houben M."/>
            <person name="Ksiezopolska E."/>
            <person name="Gabaldon T."/>
        </authorList>
    </citation>
    <scope>NUCLEOTIDE SEQUENCE [LARGE SCALE GENOMIC DNA]</scope>
    <source>
        <strain evidence="5 6">CBM6</strain>
    </source>
</reference>
<gene>
    <name evidence="5" type="ORF">RNJ44_03374</name>
</gene>
<dbReference type="PANTHER" id="PTHR43003">
    <property type="entry name" value="DNA-3-METHYLADENINE GLYCOSYLASE"/>
    <property type="match status" value="1"/>
</dbReference>
<keyword evidence="6" id="KW-1185">Reference proteome</keyword>
<name>A0ABR4NZK2_9SACH</name>
<dbReference type="Gene3D" id="1.10.340.30">
    <property type="entry name" value="Hypothetical protein, domain 2"/>
    <property type="match status" value="1"/>
</dbReference>
<comment type="caution">
    <text evidence="5">The sequence shown here is derived from an EMBL/GenBank/DDBJ whole genome shotgun (WGS) entry which is preliminary data.</text>
</comment>
<evidence type="ECO:0000313" key="6">
    <source>
        <dbReference type="Proteomes" id="UP001623330"/>
    </source>
</evidence>
<dbReference type="Proteomes" id="UP001623330">
    <property type="component" value="Unassembled WGS sequence"/>
</dbReference>
<dbReference type="PROSITE" id="PS00516">
    <property type="entry name" value="ALKYLBASE_DNA_GLYCOS"/>
    <property type="match status" value="1"/>
</dbReference>